<dbReference type="SUPFAM" id="SSF158544">
    <property type="entry name" value="GspK insert domain-like"/>
    <property type="match status" value="2"/>
</dbReference>
<comment type="subcellular location">
    <subcellularLocation>
        <location evidence="1">Cell inner membrane</location>
    </subcellularLocation>
</comment>
<dbReference type="GO" id="GO:0009306">
    <property type="term" value="P:protein secretion"/>
    <property type="evidence" value="ECO:0007669"/>
    <property type="project" value="InterPro"/>
</dbReference>
<dbReference type="PANTHER" id="PTHR38831:SF1">
    <property type="entry name" value="TYPE II SECRETION SYSTEM PROTEIN K-RELATED"/>
    <property type="match status" value="1"/>
</dbReference>
<sequence>MSDTHRQRGVALISVLLITALVTLVISDMLARQRLNLASGANQSAQLQLWQLALSGEAWARQQLLADLGDADGLARVHLGQRWASGAQEFEIEGGHIRIQLQDLGARFNLDRLRDGRDHISRARYQRLLALLGLASHDPARLPAPLGHDGKPLPFADASELWRLEALDAAGMRRLRPWVAATRDAGLNLNTAPAEQLACLEGLDPGIAQALVQARPADGYPSVQAFIEQPLLSGRKVEQYGLAVASERFRAVLDVQLGEHRLRLLSDLRTRSDGQVQVLRRRLAAPDLPFPE</sequence>
<evidence type="ECO:0000259" key="2">
    <source>
        <dbReference type="Pfam" id="PF03934"/>
    </source>
</evidence>
<keyword evidence="1" id="KW-0813">Transport</keyword>
<dbReference type="AlphaFoldDB" id="A0A2R3IVW8"/>
<dbReference type="Proteomes" id="UP000238390">
    <property type="component" value="Chromosome"/>
</dbReference>
<protein>
    <recommendedName>
        <fullName evidence="1">Type II secretion system protein K</fullName>
    </recommendedName>
</protein>
<dbReference type="InterPro" id="IPR005628">
    <property type="entry name" value="GspK"/>
</dbReference>
<dbReference type="EMBL" id="CP027169">
    <property type="protein sequence ID" value="AVK06062.1"/>
    <property type="molecule type" value="Genomic_DNA"/>
</dbReference>
<dbReference type="SUPFAM" id="SSF54523">
    <property type="entry name" value="Pili subunits"/>
    <property type="match status" value="1"/>
</dbReference>
<keyword evidence="1" id="KW-0997">Cell inner membrane</keyword>
<gene>
    <name evidence="3" type="ORF">CSB93_2562</name>
</gene>
<dbReference type="GO" id="GO:0005886">
    <property type="term" value="C:plasma membrane"/>
    <property type="evidence" value="ECO:0007669"/>
    <property type="project" value="UniProtKB-SubCell"/>
</dbReference>
<keyword evidence="4" id="KW-1185">Reference proteome</keyword>
<dbReference type="NCBIfam" id="NF037980">
    <property type="entry name" value="T2SS_GspK"/>
    <property type="match status" value="1"/>
</dbReference>
<proteinExistence type="inferred from homology"/>
<accession>A0A2R3IVW8</accession>
<dbReference type="Gene3D" id="3.30.1300.30">
    <property type="entry name" value="GSPII I/J protein-like"/>
    <property type="match status" value="2"/>
</dbReference>
<dbReference type="RefSeq" id="WP_053813484.1">
    <property type="nucleotide sequence ID" value="NZ_CP027169.1"/>
</dbReference>
<keyword evidence="1" id="KW-1003">Cell membrane</keyword>
<organism evidence="3 4">
    <name type="scientific">Pseudomonas paraeruginosa</name>
    <dbReference type="NCBI Taxonomy" id="2994495"/>
    <lineage>
        <taxon>Bacteria</taxon>
        <taxon>Pseudomonadati</taxon>
        <taxon>Pseudomonadota</taxon>
        <taxon>Gammaproteobacteria</taxon>
        <taxon>Pseudomonadales</taxon>
        <taxon>Pseudomonadaceae</taxon>
        <taxon>Pseudomonas</taxon>
    </lineage>
</organism>
<feature type="domain" description="T2SS protein K second SAM-like" evidence="2">
    <location>
        <begin position="187"/>
        <end position="244"/>
    </location>
</feature>
<evidence type="ECO:0000313" key="4">
    <source>
        <dbReference type="Proteomes" id="UP000238390"/>
    </source>
</evidence>
<evidence type="ECO:0000256" key="1">
    <source>
        <dbReference type="PIRNR" id="PIRNR002786"/>
    </source>
</evidence>
<reference evidence="3 4" key="1">
    <citation type="submission" date="2018-02" db="EMBL/GenBank/DDBJ databases">
        <title>FDA/CDC Antimicrobial Resistant Isolate Bank Genome Sequencing.</title>
        <authorList>
            <person name="Benahmed F.H."/>
            <person name="Lutgring J.D."/>
            <person name="Yoo B."/>
            <person name="Machado M."/>
            <person name="Brown A."/>
            <person name="McAllister G."/>
            <person name="Perry A."/>
            <person name="Halpin A.L."/>
            <person name="Vavikolanu K."/>
            <person name="Ott S."/>
            <person name="Zhao X."/>
            <person name="Tallon L.J."/>
            <person name="Sadzewicz L."/>
            <person name="Aluvathingal J."/>
            <person name="Nadendla S."/>
            <person name="Voskania-kordi A."/>
            <person name="Simonyan V."/>
            <person name="Patel J."/>
            <person name="Shawar R.M."/>
        </authorList>
    </citation>
    <scope>NUCLEOTIDE SEQUENCE [LARGE SCALE GENOMIC DNA]</scope>
    <source>
        <strain evidence="3 4">AR_0356</strain>
    </source>
</reference>
<comment type="similarity">
    <text evidence="1">Belongs to the GSP K family.</text>
</comment>
<name>A0A2R3IVW8_9PSED</name>
<dbReference type="PANTHER" id="PTHR38831">
    <property type="entry name" value="TYPE II SECRETION SYSTEM PROTEIN K"/>
    <property type="match status" value="1"/>
</dbReference>
<keyword evidence="1" id="KW-0472">Membrane</keyword>
<dbReference type="PIRSF" id="PIRSF002786">
    <property type="entry name" value="XcpX"/>
    <property type="match status" value="1"/>
</dbReference>
<evidence type="ECO:0000313" key="3">
    <source>
        <dbReference type="EMBL" id="AVK06062.1"/>
    </source>
</evidence>
<dbReference type="Pfam" id="PF03934">
    <property type="entry name" value="T2SSK"/>
    <property type="match status" value="1"/>
</dbReference>
<dbReference type="InterPro" id="IPR038072">
    <property type="entry name" value="GspK_central_sf"/>
</dbReference>
<dbReference type="InterPro" id="IPR049179">
    <property type="entry name" value="T2SSK_SAM-like_2nd"/>
</dbReference>
<dbReference type="Gene3D" id="1.10.40.60">
    <property type="entry name" value="EpsJ-like"/>
    <property type="match status" value="2"/>
</dbReference>
<dbReference type="InterPro" id="IPR045584">
    <property type="entry name" value="Pilin-like"/>
</dbReference>